<reference evidence="1 2" key="1">
    <citation type="journal article" date="2020" name="Arch. Microbiol.">
        <title>The genome sequence of the giant phototrophic gammaproteobacterium Thiospirillum jenense gives insight into its physiological properties and phylogenetic relationships.</title>
        <authorList>
            <person name="Imhoff J.F."/>
            <person name="Meyer T.E."/>
            <person name="Kyndt J.A."/>
        </authorList>
    </citation>
    <scope>NUCLEOTIDE SEQUENCE [LARGE SCALE GENOMIC DNA]</scope>
    <source>
        <strain evidence="1 2">DSM 216</strain>
    </source>
</reference>
<sequence>MTHSPLPDSPFLIALRGSFTAALRWSQLDDVWQRLRECADAGWYIYAVGEPPPIAPSSAAAIGAFIIEIDALLRREHQEDFCGIVYVDSLTEPRFIKIYDPNNLGVVCGYSDNPPLPGWIISQLAPVDLPAMMTQQRRRWWQRWLAQRGE</sequence>
<gene>
    <name evidence="1" type="ORF">HUK38_00035</name>
</gene>
<evidence type="ECO:0000313" key="1">
    <source>
        <dbReference type="EMBL" id="MBB1124618.1"/>
    </source>
</evidence>
<protein>
    <submittedName>
        <fullName evidence="1">Uncharacterized protein</fullName>
    </submittedName>
</protein>
<dbReference type="AlphaFoldDB" id="A0A839HBB0"/>
<organism evidence="1 2">
    <name type="scientific">Thiospirillum jenense</name>
    <dbReference type="NCBI Taxonomy" id="1653858"/>
    <lineage>
        <taxon>Bacteria</taxon>
        <taxon>Pseudomonadati</taxon>
        <taxon>Pseudomonadota</taxon>
        <taxon>Gammaproteobacteria</taxon>
        <taxon>Chromatiales</taxon>
        <taxon>Chromatiaceae</taxon>
        <taxon>Thiospirillum</taxon>
    </lineage>
</organism>
<dbReference type="RefSeq" id="WP_182581730.1">
    <property type="nucleotide sequence ID" value="NZ_JABVCQ010000001.1"/>
</dbReference>
<dbReference type="EMBL" id="JABVCQ010000001">
    <property type="protein sequence ID" value="MBB1124618.1"/>
    <property type="molecule type" value="Genomic_DNA"/>
</dbReference>
<keyword evidence="2" id="KW-1185">Reference proteome</keyword>
<accession>A0A839HBB0</accession>
<proteinExistence type="predicted"/>
<comment type="caution">
    <text evidence="1">The sequence shown here is derived from an EMBL/GenBank/DDBJ whole genome shotgun (WGS) entry which is preliminary data.</text>
</comment>
<evidence type="ECO:0000313" key="2">
    <source>
        <dbReference type="Proteomes" id="UP000548632"/>
    </source>
</evidence>
<dbReference type="Proteomes" id="UP000548632">
    <property type="component" value="Unassembled WGS sequence"/>
</dbReference>
<name>A0A839HBB0_9GAMM</name>